<dbReference type="AlphaFoldDB" id="C1MM19"/>
<feature type="region of interest" description="Disordered" evidence="5">
    <location>
        <begin position="184"/>
        <end position="223"/>
    </location>
</feature>
<comment type="subcellular location">
    <subcellularLocation>
        <location evidence="1">Membrane</location>
        <topology evidence="1">Multi-pass membrane protein</topology>
    </subcellularLocation>
</comment>
<dbReference type="RefSeq" id="XP_003056862.1">
    <property type="nucleotide sequence ID" value="XM_003056816.1"/>
</dbReference>
<dbReference type="EMBL" id="GG663737">
    <property type="protein sequence ID" value="EEH58507.1"/>
    <property type="molecule type" value="Genomic_DNA"/>
</dbReference>
<evidence type="ECO:0000256" key="4">
    <source>
        <dbReference type="ARBA" id="ARBA00023136"/>
    </source>
</evidence>
<dbReference type="InterPro" id="IPR006634">
    <property type="entry name" value="TLC-dom"/>
</dbReference>
<keyword evidence="2 6" id="KW-0812">Transmembrane</keyword>
<feature type="region of interest" description="Disordered" evidence="5">
    <location>
        <begin position="240"/>
        <end position="271"/>
    </location>
</feature>
<feature type="compositionally biased region" description="Basic and acidic residues" evidence="5">
    <location>
        <begin position="261"/>
        <end position="271"/>
    </location>
</feature>
<dbReference type="eggNOG" id="ENOG502SAQJ">
    <property type="taxonomic scope" value="Eukaryota"/>
</dbReference>
<dbReference type="OrthoDB" id="39387at2759"/>
<keyword evidence="9" id="KW-1185">Reference proteome</keyword>
<feature type="domain" description="TLC" evidence="7">
    <location>
        <begin position="89"/>
        <end position="168"/>
    </location>
</feature>
<dbReference type="Proteomes" id="UP000001876">
    <property type="component" value="Unassembled WGS sequence"/>
</dbReference>
<evidence type="ECO:0000256" key="2">
    <source>
        <dbReference type="ARBA" id="ARBA00022692"/>
    </source>
</evidence>
<protein>
    <submittedName>
        <fullName evidence="8">Predicted protein</fullName>
    </submittedName>
</protein>
<name>C1MM19_MICPC</name>
<dbReference type="GeneID" id="9682301"/>
<evidence type="ECO:0000256" key="3">
    <source>
        <dbReference type="ARBA" id="ARBA00022989"/>
    </source>
</evidence>
<dbReference type="Pfam" id="PF03798">
    <property type="entry name" value="TRAM_LAG1_CLN8"/>
    <property type="match status" value="1"/>
</dbReference>
<evidence type="ECO:0000256" key="1">
    <source>
        <dbReference type="ARBA" id="ARBA00004141"/>
    </source>
</evidence>
<evidence type="ECO:0000313" key="8">
    <source>
        <dbReference type="EMBL" id="EEH58507.1"/>
    </source>
</evidence>
<feature type="transmembrane region" description="Helical" evidence="6">
    <location>
        <begin position="22"/>
        <end position="41"/>
    </location>
</feature>
<feature type="compositionally biased region" description="Basic residues" evidence="5">
    <location>
        <begin position="240"/>
        <end position="253"/>
    </location>
</feature>
<dbReference type="GO" id="GO:0016020">
    <property type="term" value="C:membrane"/>
    <property type="evidence" value="ECO:0007669"/>
    <property type="project" value="UniProtKB-SubCell"/>
</dbReference>
<accession>C1MM19</accession>
<feature type="compositionally biased region" description="Low complexity" evidence="5">
    <location>
        <begin position="191"/>
        <end position="223"/>
    </location>
</feature>
<keyword evidence="4 6" id="KW-0472">Membrane</keyword>
<organism evidence="9">
    <name type="scientific">Micromonas pusilla (strain CCMP1545)</name>
    <name type="common">Picoplanktonic green alga</name>
    <dbReference type="NCBI Taxonomy" id="564608"/>
    <lineage>
        <taxon>Eukaryota</taxon>
        <taxon>Viridiplantae</taxon>
        <taxon>Chlorophyta</taxon>
        <taxon>Mamiellophyceae</taxon>
        <taxon>Mamiellales</taxon>
        <taxon>Mamiellaceae</taxon>
        <taxon>Micromonas</taxon>
    </lineage>
</organism>
<dbReference type="KEGG" id="mpp:MICPUCDRAFT_62352"/>
<evidence type="ECO:0000256" key="6">
    <source>
        <dbReference type="SAM" id="Phobius"/>
    </source>
</evidence>
<proteinExistence type="predicted"/>
<reference evidence="8 9" key="1">
    <citation type="journal article" date="2009" name="Science">
        <title>Green evolution and dynamic adaptations revealed by genomes of the marine picoeukaryotes Micromonas.</title>
        <authorList>
            <person name="Worden A.Z."/>
            <person name="Lee J.H."/>
            <person name="Mock T."/>
            <person name="Rouze P."/>
            <person name="Simmons M.P."/>
            <person name="Aerts A.L."/>
            <person name="Allen A.E."/>
            <person name="Cuvelier M.L."/>
            <person name="Derelle E."/>
            <person name="Everett M.V."/>
            <person name="Foulon E."/>
            <person name="Grimwood J."/>
            <person name="Gundlach H."/>
            <person name="Henrissat B."/>
            <person name="Napoli C."/>
            <person name="McDonald S.M."/>
            <person name="Parker M.S."/>
            <person name="Rombauts S."/>
            <person name="Salamov A."/>
            <person name="Von Dassow P."/>
            <person name="Badger J.H."/>
            <person name="Coutinho P.M."/>
            <person name="Demir E."/>
            <person name="Dubchak I."/>
            <person name="Gentemann C."/>
            <person name="Eikrem W."/>
            <person name="Gready J.E."/>
            <person name="John U."/>
            <person name="Lanier W."/>
            <person name="Lindquist E.A."/>
            <person name="Lucas S."/>
            <person name="Mayer K.F."/>
            <person name="Moreau H."/>
            <person name="Not F."/>
            <person name="Otillar R."/>
            <person name="Panaud O."/>
            <person name="Pangilinan J."/>
            <person name="Paulsen I."/>
            <person name="Piegu B."/>
            <person name="Poliakov A."/>
            <person name="Robbens S."/>
            <person name="Schmutz J."/>
            <person name="Toulza E."/>
            <person name="Wyss T."/>
            <person name="Zelensky A."/>
            <person name="Zhou K."/>
            <person name="Armbrust E.V."/>
            <person name="Bhattacharya D."/>
            <person name="Goodenough U.W."/>
            <person name="Van de Peer Y."/>
            <person name="Grigoriev I.V."/>
        </authorList>
    </citation>
    <scope>NUCLEOTIDE SEQUENCE [LARGE SCALE GENOMIC DNA]</scope>
    <source>
        <strain evidence="8 9">CCMP1545</strain>
    </source>
</reference>
<evidence type="ECO:0000256" key="5">
    <source>
        <dbReference type="SAM" id="MobiDB-lite"/>
    </source>
</evidence>
<keyword evidence="3 6" id="KW-1133">Transmembrane helix</keyword>
<evidence type="ECO:0000259" key="7">
    <source>
        <dbReference type="Pfam" id="PF03798"/>
    </source>
</evidence>
<sequence length="271" mass="30283">MGVWGKKPAAPTPYDLVWGDGVVPSILFGMTALFMVLHPILRTMFPRTMRARGAFLLAFELSCLFPLAYCAYEGYTTWTTGLGAFTTAKARLYATSPGAVRVLQAHLAFEAWDFGVSFFNKTLRAPEMLAHHALAALLCYWALTMPYMHYYAVYFMGVAEISSVPLVLVDAGKYYPDVSKRFPGSTSRYGRTASRSSPRVTSRRSTPGTSPRACSSRTSSSARCRCCGRGSWREGCTTCLRRKPRPGRTRPRRSPTWTRRNASELKRESPR</sequence>
<feature type="transmembrane region" description="Helical" evidence="6">
    <location>
        <begin position="53"/>
        <end position="72"/>
    </location>
</feature>
<evidence type="ECO:0000313" key="9">
    <source>
        <dbReference type="Proteomes" id="UP000001876"/>
    </source>
</evidence>
<gene>
    <name evidence="8" type="ORF">MICPUCDRAFT_62352</name>
</gene>